<proteinExistence type="predicted"/>
<dbReference type="EMBL" id="JADQDK010000001">
    <property type="protein sequence ID" value="MBW0135891.1"/>
    <property type="molecule type" value="Genomic_DNA"/>
</dbReference>
<dbReference type="RefSeq" id="WP_218616162.1">
    <property type="nucleotide sequence ID" value="NZ_JADQDK010000001.1"/>
</dbReference>
<dbReference type="Proteomes" id="UP000694287">
    <property type="component" value="Unassembled WGS sequence"/>
</dbReference>
<comment type="caution">
    <text evidence="2">The sequence shown here is derived from an EMBL/GenBank/DDBJ whole genome shotgun (WGS) entry which is preliminary data.</text>
</comment>
<protein>
    <submittedName>
        <fullName evidence="2">Uncharacterized protein</fullName>
    </submittedName>
</protein>
<reference evidence="2 3" key="1">
    <citation type="submission" date="2020-11" db="EMBL/GenBank/DDBJ databases">
        <title>Pseudonocardia abyssalis sp. nov. and Pseudonocardia oceani sp. nov., description and phylogenomic analysis of two novel actinomycetes isolated from the deep Southern Ocean.</title>
        <authorList>
            <person name="Parra J."/>
        </authorList>
    </citation>
    <scope>NUCLEOTIDE SEQUENCE [LARGE SCALE GENOMIC DNA]</scope>
    <source>
        <strain evidence="2 3">KRD-168</strain>
    </source>
</reference>
<evidence type="ECO:0000256" key="1">
    <source>
        <dbReference type="SAM" id="MobiDB-lite"/>
    </source>
</evidence>
<name>A0ABS6UUI5_9PSEU</name>
<feature type="region of interest" description="Disordered" evidence="1">
    <location>
        <begin position="63"/>
        <end position="95"/>
    </location>
</feature>
<gene>
    <name evidence="2" type="ORF">I4I81_16730</name>
</gene>
<evidence type="ECO:0000313" key="3">
    <source>
        <dbReference type="Proteomes" id="UP000694287"/>
    </source>
</evidence>
<sequence length="95" mass="10019">MLVASALAGGGLPGLVLLPVGAVVAWQVAHTAHTAVLHTDGTLVVHRPRGPLRTRLDAVTAVRPSGLWSSHTRRSSSRPTAGRTRSTTSGPERRW</sequence>
<keyword evidence="3" id="KW-1185">Reference proteome</keyword>
<organism evidence="2 3">
    <name type="scientific">Pseudonocardia abyssalis</name>
    <dbReference type="NCBI Taxonomy" id="2792008"/>
    <lineage>
        <taxon>Bacteria</taxon>
        <taxon>Bacillati</taxon>
        <taxon>Actinomycetota</taxon>
        <taxon>Actinomycetes</taxon>
        <taxon>Pseudonocardiales</taxon>
        <taxon>Pseudonocardiaceae</taxon>
        <taxon>Pseudonocardia</taxon>
    </lineage>
</organism>
<accession>A0ABS6UUI5</accession>
<feature type="compositionally biased region" description="Polar residues" evidence="1">
    <location>
        <begin position="83"/>
        <end position="95"/>
    </location>
</feature>
<evidence type="ECO:0000313" key="2">
    <source>
        <dbReference type="EMBL" id="MBW0135891.1"/>
    </source>
</evidence>